<keyword evidence="3 6" id="KW-0812">Transmembrane</keyword>
<dbReference type="HOGENOM" id="CLU_969369_0_0_5"/>
<organism evidence="7 8">
    <name type="scientific">Roseobacter denitrificans (strain ATCC 33942 / OCh 114)</name>
    <name type="common">Erythrobacter sp. (strain OCh 114)</name>
    <name type="synonym">Roseobacter denitrificans</name>
    <dbReference type="NCBI Taxonomy" id="375451"/>
    <lineage>
        <taxon>Bacteria</taxon>
        <taxon>Pseudomonadati</taxon>
        <taxon>Pseudomonadota</taxon>
        <taxon>Alphaproteobacteria</taxon>
        <taxon>Rhodobacterales</taxon>
        <taxon>Roseobacteraceae</taxon>
        <taxon>Roseobacter</taxon>
    </lineage>
</organism>
<evidence type="ECO:0000256" key="1">
    <source>
        <dbReference type="ARBA" id="ARBA00004651"/>
    </source>
</evidence>
<dbReference type="AlphaFoldDB" id="Q16CL8"/>
<dbReference type="GO" id="GO:0005886">
    <property type="term" value="C:plasma membrane"/>
    <property type="evidence" value="ECO:0007669"/>
    <property type="project" value="UniProtKB-SubCell"/>
</dbReference>
<dbReference type="NCBIfam" id="TIGR00374">
    <property type="entry name" value="flippase-like domain"/>
    <property type="match status" value="1"/>
</dbReference>
<dbReference type="STRING" id="375451.RD1_0570"/>
<evidence type="ECO:0000313" key="8">
    <source>
        <dbReference type="Proteomes" id="UP000007029"/>
    </source>
</evidence>
<dbReference type="PANTHER" id="PTHR39087">
    <property type="entry name" value="UPF0104 MEMBRANE PROTEIN MJ1595"/>
    <property type="match status" value="1"/>
</dbReference>
<keyword evidence="8" id="KW-1185">Reference proteome</keyword>
<reference evidence="7 8" key="1">
    <citation type="journal article" date="2007" name="J. Bacteriol.">
        <title>The complete genome sequence of Roseobacter denitrificans reveals a mixotrophic rather than photosynthetic metabolism.</title>
        <authorList>
            <person name="Swingley W.D."/>
            <person name="Sadekar S."/>
            <person name="Mastrian S.D."/>
            <person name="Matthies H.J."/>
            <person name="Hao J."/>
            <person name="Ramos H."/>
            <person name="Acharya C.R."/>
            <person name="Conrad A.L."/>
            <person name="Taylor H.L."/>
            <person name="Dejesa L.C."/>
            <person name="Shah M.K."/>
            <person name="O'huallachain M.E."/>
            <person name="Lince M.T."/>
            <person name="Blankenship R.E."/>
            <person name="Beatty J.T."/>
            <person name="Touchman J.W."/>
        </authorList>
    </citation>
    <scope>NUCLEOTIDE SEQUENCE [LARGE SCALE GENOMIC DNA]</scope>
    <source>
        <strain evidence="8">ATCC 33942 / OCh 114</strain>
    </source>
</reference>
<feature type="transmembrane region" description="Helical" evidence="6">
    <location>
        <begin position="83"/>
        <end position="106"/>
    </location>
</feature>
<dbReference type="PANTHER" id="PTHR39087:SF2">
    <property type="entry name" value="UPF0104 MEMBRANE PROTEIN MJ1595"/>
    <property type="match status" value="1"/>
</dbReference>
<keyword evidence="4 6" id="KW-1133">Transmembrane helix</keyword>
<feature type="transmembrane region" description="Helical" evidence="6">
    <location>
        <begin position="205"/>
        <end position="221"/>
    </location>
</feature>
<evidence type="ECO:0000313" key="7">
    <source>
        <dbReference type="EMBL" id="ABG30275.1"/>
    </source>
</evidence>
<accession>Q16CL8</accession>
<feature type="transmembrane region" description="Helical" evidence="6">
    <location>
        <begin position="6"/>
        <end position="26"/>
    </location>
</feature>
<evidence type="ECO:0000256" key="4">
    <source>
        <dbReference type="ARBA" id="ARBA00022989"/>
    </source>
</evidence>
<evidence type="ECO:0000256" key="3">
    <source>
        <dbReference type="ARBA" id="ARBA00022692"/>
    </source>
</evidence>
<dbReference type="Proteomes" id="UP000007029">
    <property type="component" value="Chromosome"/>
</dbReference>
<comment type="subcellular location">
    <subcellularLocation>
        <location evidence="1">Cell membrane</location>
        <topology evidence="1">Multi-pass membrane protein</topology>
    </subcellularLocation>
</comment>
<dbReference type="InterPro" id="IPR022791">
    <property type="entry name" value="L-PG_synthase/AglD"/>
</dbReference>
<keyword evidence="5 6" id="KW-0472">Membrane</keyword>
<dbReference type="KEGG" id="rde:RD1_0570"/>
<proteinExistence type="predicted"/>
<protein>
    <submittedName>
        <fullName evidence="7">Uncharacterized protein</fullName>
    </submittedName>
</protein>
<evidence type="ECO:0000256" key="6">
    <source>
        <dbReference type="SAM" id="Phobius"/>
    </source>
</evidence>
<feature type="transmembrane region" description="Helical" evidence="6">
    <location>
        <begin position="118"/>
        <end position="148"/>
    </location>
</feature>
<feature type="transmembrane region" description="Helical" evidence="6">
    <location>
        <begin position="233"/>
        <end position="252"/>
    </location>
</feature>
<sequence>MLGQMHWGYGFIGFAAFAATSALDMWRLRMASPSAAQVRWFAFARMHIESYAMAPLLPGHIGVDAYRVATIGRGTGQGYVEPAVILFGLRVFSLLTMLGLTFGLFLGLPEWREVYKPLVLAVISFPVWGVVLTTVAALLSVVLAWLLWRRAGPRLLNRFAGVRQAWAALTWPRLMRLLAMSIAMIILRIFTFLLTLQAFGIELDVWLGTSVALCAALAWLLPLSPAGIGVREGVIVGLLVWLGIDYVPALAVALLNRVYFLLFAGIGGVSFLLPKTNATLATQENHS</sequence>
<evidence type="ECO:0000256" key="5">
    <source>
        <dbReference type="ARBA" id="ARBA00023136"/>
    </source>
</evidence>
<dbReference type="EMBL" id="CP000362">
    <property type="protein sequence ID" value="ABG30275.1"/>
    <property type="molecule type" value="Genomic_DNA"/>
</dbReference>
<gene>
    <name evidence="7" type="ordered locus">RD1_0570</name>
</gene>
<keyword evidence="2" id="KW-1003">Cell membrane</keyword>
<feature type="transmembrane region" description="Helical" evidence="6">
    <location>
        <begin position="258"/>
        <end position="274"/>
    </location>
</feature>
<dbReference type="Pfam" id="PF03706">
    <property type="entry name" value="LPG_synthase_TM"/>
    <property type="match status" value="1"/>
</dbReference>
<evidence type="ECO:0000256" key="2">
    <source>
        <dbReference type="ARBA" id="ARBA00022475"/>
    </source>
</evidence>
<name>Q16CL8_ROSDO</name>
<feature type="transmembrane region" description="Helical" evidence="6">
    <location>
        <begin position="177"/>
        <end position="199"/>
    </location>
</feature>